<dbReference type="EMBL" id="BMXS01000014">
    <property type="protein sequence ID" value="GGX98657.1"/>
    <property type="molecule type" value="Genomic_DNA"/>
</dbReference>
<protein>
    <submittedName>
        <fullName evidence="1">Uncharacterized protein</fullName>
    </submittedName>
</protein>
<evidence type="ECO:0000313" key="1">
    <source>
        <dbReference type="EMBL" id="GGX98657.1"/>
    </source>
</evidence>
<comment type="caution">
    <text evidence="1">The sequence shown here is derived from an EMBL/GenBank/DDBJ whole genome shotgun (WGS) entry which is preliminary data.</text>
</comment>
<accession>A0ABQ2YXJ4</accession>
<organism evidence="1 2">
    <name type="scientific">Litchfieldella qijiaojingensis</name>
    <dbReference type="NCBI Taxonomy" id="980347"/>
    <lineage>
        <taxon>Bacteria</taxon>
        <taxon>Pseudomonadati</taxon>
        <taxon>Pseudomonadota</taxon>
        <taxon>Gammaproteobacteria</taxon>
        <taxon>Oceanospirillales</taxon>
        <taxon>Halomonadaceae</taxon>
        <taxon>Litchfieldella</taxon>
    </lineage>
</organism>
<dbReference type="Proteomes" id="UP000653056">
    <property type="component" value="Unassembled WGS sequence"/>
</dbReference>
<sequence>MDVPSYANQNSDLDNAIRALIKRAMTAQHRNTQLAAQVRQILETAPEEMLPMTYQQLAEMLALEPPRTIHRVALGLEELMREDAEQGRPFIAALVVSRRGEGLPAKGFFDLAVELGRFPAEPAQHSEAYQAEFRQAMAQRG</sequence>
<keyword evidence="2" id="KW-1185">Reference proteome</keyword>
<evidence type="ECO:0000313" key="2">
    <source>
        <dbReference type="Proteomes" id="UP000653056"/>
    </source>
</evidence>
<name>A0ABQ2YXJ4_9GAMM</name>
<reference evidence="2" key="1">
    <citation type="journal article" date="2019" name="Int. J. Syst. Evol. Microbiol.">
        <title>The Global Catalogue of Microorganisms (GCM) 10K type strain sequencing project: providing services to taxonomists for standard genome sequencing and annotation.</title>
        <authorList>
            <consortium name="The Broad Institute Genomics Platform"/>
            <consortium name="The Broad Institute Genome Sequencing Center for Infectious Disease"/>
            <person name="Wu L."/>
            <person name="Ma J."/>
        </authorList>
    </citation>
    <scope>NUCLEOTIDE SEQUENCE [LARGE SCALE GENOMIC DNA]</scope>
    <source>
        <strain evidence="2">KCTC 22228</strain>
    </source>
</reference>
<gene>
    <name evidence="1" type="ORF">GCM10007160_27920</name>
</gene>
<proteinExistence type="predicted"/>